<dbReference type="AlphaFoldDB" id="A0A8H6AP15"/>
<dbReference type="GeneID" id="59263576"/>
<proteinExistence type="predicted"/>
<evidence type="ECO:0000313" key="2">
    <source>
        <dbReference type="Proteomes" id="UP000531561"/>
    </source>
</evidence>
<accession>A0A8H6AP15</accession>
<dbReference type="RefSeq" id="XP_037189934.1">
    <property type="nucleotide sequence ID" value="XM_037339884.1"/>
</dbReference>
<keyword evidence="2" id="KW-1185">Reference proteome</keyword>
<comment type="caution">
    <text evidence="1">The sequence shown here is derived from an EMBL/GenBank/DDBJ whole genome shotgun (WGS) entry which is preliminary data.</text>
</comment>
<name>A0A8H6AP15_9HELO</name>
<reference evidence="1 2" key="1">
    <citation type="journal article" date="2020" name="Phytopathology">
        <title>A high-quality genome resource of Botrytis fragariae, a new and rapidly spreading fungal pathogen causing strawberry gray mold in the U.S.A.</title>
        <authorList>
            <person name="Wu Y."/>
            <person name="Saski C.A."/>
            <person name="Schnabel G."/>
            <person name="Xiao S."/>
            <person name="Hu M."/>
        </authorList>
    </citation>
    <scope>NUCLEOTIDE SEQUENCE [LARGE SCALE GENOMIC DNA]</scope>
    <source>
        <strain evidence="1 2">BVB16</strain>
    </source>
</reference>
<sequence length="64" mass="7374">MGRKGHAVCIIGHVQAMPDSIHRNTLGSDVLFFSRQNSIRCFSPEMGVEDVRWIRRTDIDDEWS</sequence>
<evidence type="ECO:0000313" key="1">
    <source>
        <dbReference type="EMBL" id="KAF5870987.1"/>
    </source>
</evidence>
<protein>
    <submittedName>
        <fullName evidence="1">Uncharacterized protein</fullName>
    </submittedName>
</protein>
<gene>
    <name evidence="1" type="ORF">Bfra_009541</name>
</gene>
<dbReference type="EMBL" id="JABFCT010000013">
    <property type="protein sequence ID" value="KAF5870987.1"/>
    <property type="molecule type" value="Genomic_DNA"/>
</dbReference>
<dbReference type="Proteomes" id="UP000531561">
    <property type="component" value="Unassembled WGS sequence"/>
</dbReference>
<organism evidence="1 2">
    <name type="scientific">Botrytis fragariae</name>
    <dbReference type="NCBI Taxonomy" id="1964551"/>
    <lineage>
        <taxon>Eukaryota</taxon>
        <taxon>Fungi</taxon>
        <taxon>Dikarya</taxon>
        <taxon>Ascomycota</taxon>
        <taxon>Pezizomycotina</taxon>
        <taxon>Leotiomycetes</taxon>
        <taxon>Helotiales</taxon>
        <taxon>Sclerotiniaceae</taxon>
        <taxon>Botrytis</taxon>
    </lineage>
</organism>